<dbReference type="InterPro" id="IPR045186">
    <property type="entry name" value="Indole-3-glycerol_P_synth"/>
</dbReference>
<keyword evidence="5" id="KW-0210">Decarboxylase</keyword>
<keyword evidence="8" id="KW-0456">Lyase</keyword>
<evidence type="ECO:0000256" key="10">
    <source>
        <dbReference type="SAM" id="SignalP"/>
    </source>
</evidence>
<dbReference type="GO" id="GO:0000162">
    <property type="term" value="P:L-tryptophan biosynthetic process"/>
    <property type="evidence" value="ECO:0007669"/>
    <property type="project" value="UniProtKB-KW"/>
</dbReference>
<dbReference type="Proteomes" id="UP001295423">
    <property type="component" value="Unassembled WGS sequence"/>
</dbReference>
<evidence type="ECO:0000256" key="2">
    <source>
        <dbReference type="ARBA" id="ARBA00004696"/>
    </source>
</evidence>
<dbReference type="EMBL" id="CAKOGP040002202">
    <property type="protein sequence ID" value="CAJ1964817.1"/>
    <property type="molecule type" value="Genomic_DNA"/>
</dbReference>
<dbReference type="PANTHER" id="PTHR22854:SF2">
    <property type="entry name" value="INDOLE-3-GLYCEROL-PHOSPHATE SYNTHASE"/>
    <property type="match status" value="1"/>
</dbReference>
<sequence length="418" mass="45955">MRTTTPWGRRNSTILHISVIALAVSHHGSFAWVSSPSLQTNTIGRAIPFTSNRDSCQFKQNSRLYQSSRGRDEDMYSAVHRKEYEMKALNAQHKSTTDPVRMALGYAQESSSEMKLAKALRRVYDDKYNPANPDAEKEPEDATERKQKLEEMGMAEMSMRRASFIVDIKRKSLSRPGETFCRFDSAGLVAEAMVRLGADVVMVNVDYHSYGGDISELRMAVEAVRKASKTAAVVMKDIVVDEIQLGLAKDAGADGILLIASVLGPALDNFLDLATTIGLETIVECHTRNEVQRAIDALAPNIMVSNYDRVSQRYYDDQAIKLAGMFPGSGGPIITIAGGNIDDPEAMKKHLAVGYDAVVVGKAVMGSTRAPEFIRVVRDRTLLPTELSQWGLEGVEFDTDGQPMPGPKAAMPHPENNE</sequence>
<keyword evidence="4" id="KW-0028">Amino-acid biosynthesis</keyword>
<gene>
    <name evidence="12" type="ORF">CYCCA115_LOCUS20808</name>
</gene>
<dbReference type="Gene3D" id="3.20.20.70">
    <property type="entry name" value="Aldolase class I"/>
    <property type="match status" value="1"/>
</dbReference>
<keyword evidence="10" id="KW-0732">Signal</keyword>
<feature type="domain" description="Indole-3-glycerol phosphate synthase" evidence="11">
    <location>
        <begin position="155"/>
        <end position="375"/>
    </location>
</feature>
<evidence type="ECO:0000256" key="6">
    <source>
        <dbReference type="ARBA" id="ARBA00022822"/>
    </source>
</evidence>
<feature type="signal peptide" evidence="10">
    <location>
        <begin position="1"/>
        <end position="31"/>
    </location>
</feature>
<dbReference type="Pfam" id="PF00218">
    <property type="entry name" value="IGPS"/>
    <property type="match status" value="1"/>
</dbReference>
<evidence type="ECO:0000256" key="9">
    <source>
        <dbReference type="SAM" id="MobiDB-lite"/>
    </source>
</evidence>
<comment type="catalytic activity">
    <reaction evidence="1">
        <text>1-(2-carboxyphenylamino)-1-deoxy-D-ribulose 5-phosphate + H(+) = (1S,2R)-1-C-(indol-3-yl)glycerol 3-phosphate + CO2 + H2O</text>
        <dbReference type="Rhea" id="RHEA:23476"/>
        <dbReference type="ChEBI" id="CHEBI:15377"/>
        <dbReference type="ChEBI" id="CHEBI:15378"/>
        <dbReference type="ChEBI" id="CHEBI:16526"/>
        <dbReference type="ChEBI" id="CHEBI:58613"/>
        <dbReference type="ChEBI" id="CHEBI:58866"/>
        <dbReference type="EC" id="4.1.1.48"/>
    </reaction>
</comment>
<protein>
    <recommendedName>
        <fullName evidence="3">indole-3-glycerol-phosphate synthase</fullName>
        <ecNumber evidence="3">4.1.1.48</ecNumber>
    </recommendedName>
</protein>
<dbReference type="SUPFAM" id="SSF51366">
    <property type="entry name" value="Ribulose-phoshate binding barrel"/>
    <property type="match status" value="1"/>
</dbReference>
<evidence type="ECO:0000259" key="11">
    <source>
        <dbReference type="Pfam" id="PF00218"/>
    </source>
</evidence>
<dbReference type="InterPro" id="IPR013785">
    <property type="entry name" value="Aldolase_TIM"/>
</dbReference>
<evidence type="ECO:0000313" key="12">
    <source>
        <dbReference type="EMBL" id="CAJ1964817.1"/>
    </source>
</evidence>
<feature type="region of interest" description="Disordered" evidence="9">
    <location>
        <begin position="398"/>
        <end position="418"/>
    </location>
</feature>
<dbReference type="InterPro" id="IPR013798">
    <property type="entry name" value="Indole-3-glycerol_P_synth_dom"/>
</dbReference>
<comment type="pathway">
    <text evidence="2">Amino-acid biosynthesis; L-tryptophan biosynthesis; L-tryptophan from chorismate: step 4/5.</text>
</comment>
<evidence type="ECO:0000256" key="4">
    <source>
        <dbReference type="ARBA" id="ARBA00022605"/>
    </source>
</evidence>
<evidence type="ECO:0000256" key="7">
    <source>
        <dbReference type="ARBA" id="ARBA00023141"/>
    </source>
</evidence>
<evidence type="ECO:0000256" key="5">
    <source>
        <dbReference type="ARBA" id="ARBA00022793"/>
    </source>
</evidence>
<comment type="caution">
    <text evidence="12">The sequence shown here is derived from an EMBL/GenBank/DDBJ whole genome shotgun (WGS) entry which is preliminary data.</text>
</comment>
<keyword evidence="7" id="KW-0057">Aromatic amino acid biosynthesis</keyword>
<proteinExistence type="predicted"/>
<evidence type="ECO:0000256" key="8">
    <source>
        <dbReference type="ARBA" id="ARBA00023239"/>
    </source>
</evidence>
<dbReference type="GO" id="GO:0004425">
    <property type="term" value="F:indole-3-glycerol-phosphate synthase activity"/>
    <property type="evidence" value="ECO:0007669"/>
    <property type="project" value="UniProtKB-EC"/>
</dbReference>
<dbReference type="FunFam" id="3.20.20.70:FF:000500">
    <property type="entry name" value="Component II, glutamine amidotransferase"/>
    <property type="match status" value="1"/>
</dbReference>
<dbReference type="PANTHER" id="PTHR22854">
    <property type="entry name" value="TRYPTOPHAN BIOSYNTHESIS PROTEIN"/>
    <property type="match status" value="1"/>
</dbReference>
<keyword evidence="13" id="KW-1185">Reference proteome</keyword>
<feature type="chain" id="PRO_5041941599" description="indole-3-glycerol-phosphate synthase" evidence="10">
    <location>
        <begin position="32"/>
        <end position="418"/>
    </location>
</feature>
<dbReference type="AlphaFoldDB" id="A0AAD2G7T4"/>
<dbReference type="EC" id="4.1.1.48" evidence="3"/>
<keyword evidence="6" id="KW-0822">Tryptophan biosynthesis</keyword>
<dbReference type="GO" id="GO:0004640">
    <property type="term" value="F:phosphoribosylanthranilate isomerase activity"/>
    <property type="evidence" value="ECO:0007669"/>
    <property type="project" value="TreeGrafter"/>
</dbReference>
<organism evidence="12 13">
    <name type="scientific">Cylindrotheca closterium</name>
    <dbReference type="NCBI Taxonomy" id="2856"/>
    <lineage>
        <taxon>Eukaryota</taxon>
        <taxon>Sar</taxon>
        <taxon>Stramenopiles</taxon>
        <taxon>Ochrophyta</taxon>
        <taxon>Bacillariophyta</taxon>
        <taxon>Bacillariophyceae</taxon>
        <taxon>Bacillariophycidae</taxon>
        <taxon>Bacillariales</taxon>
        <taxon>Bacillariaceae</taxon>
        <taxon>Cylindrotheca</taxon>
    </lineage>
</organism>
<evidence type="ECO:0000256" key="3">
    <source>
        <dbReference type="ARBA" id="ARBA00012362"/>
    </source>
</evidence>
<accession>A0AAD2G7T4</accession>
<evidence type="ECO:0000313" key="13">
    <source>
        <dbReference type="Proteomes" id="UP001295423"/>
    </source>
</evidence>
<name>A0AAD2G7T4_9STRA</name>
<dbReference type="InterPro" id="IPR011060">
    <property type="entry name" value="RibuloseP-bd_barrel"/>
</dbReference>
<evidence type="ECO:0000256" key="1">
    <source>
        <dbReference type="ARBA" id="ARBA00001633"/>
    </source>
</evidence>
<reference evidence="12" key="1">
    <citation type="submission" date="2023-08" db="EMBL/GenBank/DDBJ databases">
        <authorList>
            <person name="Audoor S."/>
            <person name="Bilcke G."/>
        </authorList>
    </citation>
    <scope>NUCLEOTIDE SEQUENCE</scope>
</reference>